<protein>
    <recommendedName>
        <fullName evidence="5">YhcN/YlaJ family sporulation lipoprotein</fullName>
    </recommendedName>
</protein>
<dbReference type="GO" id="GO:0030435">
    <property type="term" value="P:sporulation resulting in formation of a cellular spore"/>
    <property type="evidence" value="ECO:0007669"/>
    <property type="project" value="InterPro"/>
</dbReference>
<sequence>MPKICILICLLLLLTSCSQRNGVLENNQNTSPRPVSMKNDQTTDNVDRKTGIVVSKRLVKLASDVPGVRDATAVVFGKYAIVGIDVDSKLERSQVGTIKYSVAESLKHDPYGAESIVVADPDITARLKEIAADIRNGKPGQGIVRELADIAGRLMPEIPKNIVPAKNPDNALEKPKQNLNNQNENKLEKQQEEQSNHKK</sequence>
<dbReference type="AlphaFoldDB" id="A0A2N3LQR5"/>
<dbReference type="Pfam" id="PF09580">
    <property type="entry name" value="Spore_YhcN_YlaJ"/>
    <property type="match status" value="1"/>
</dbReference>
<evidence type="ECO:0000256" key="1">
    <source>
        <dbReference type="SAM" id="MobiDB-lite"/>
    </source>
</evidence>
<feature type="chain" id="PRO_5038486044" description="YhcN/YlaJ family sporulation lipoprotein" evidence="2">
    <location>
        <begin position="22"/>
        <end position="199"/>
    </location>
</feature>
<organism evidence="3 4">
    <name type="scientific">Heyndrickxia camelliae</name>
    <dbReference type="NCBI Taxonomy" id="1707093"/>
    <lineage>
        <taxon>Bacteria</taxon>
        <taxon>Bacillati</taxon>
        <taxon>Bacillota</taxon>
        <taxon>Bacilli</taxon>
        <taxon>Bacillales</taxon>
        <taxon>Bacillaceae</taxon>
        <taxon>Heyndrickxia</taxon>
    </lineage>
</organism>
<reference evidence="3 4" key="1">
    <citation type="submission" date="2017-11" db="EMBL/GenBank/DDBJ databases">
        <title>Bacillus camelliae sp. nov., isolated from pu'er tea.</title>
        <authorList>
            <person name="Niu L."/>
        </authorList>
    </citation>
    <scope>NUCLEOTIDE SEQUENCE [LARGE SCALE GENOMIC DNA]</scope>
    <source>
        <strain evidence="3 4">7578-1</strain>
    </source>
</reference>
<name>A0A2N3LQR5_9BACI</name>
<evidence type="ECO:0000256" key="2">
    <source>
        <dbReference type="SAM" id="SignalP"/>
    </source>
</evidence>
<dbReference type="InterPro" id="IPR019076">
    <property type="entry name" value="Spore_lipoprot_YhcN/YlaJ-like"/>
</dbReference>
<keyword evidence="2" id="KW-0732">Signal</keyword>
<dbReference type="RefSeq" id="WP_101352570.1">
    <property type="nucleotide sequence ID" value="NZ_PIQO01000001.1"/>
</dbReference>
<evidence type="ECO:0000313" key="3">
    <source>
        <dbReference type="EMBL" id="PKR86919.1"/>
    </source>
</evidence>
<dbReference type="OrthoDB" id="2381329at2"/>
<evidence type="ECO:0000313" key="4">
    <source>
        <dbReference type="Proteomes" id="UP000233440"/>
    </source>
</evidence>
<dbReference type="NCBIfam" id="TIGR02898">
    <property type="entry name" value="spore_YhcN_YlaJ"/>
    <property type="match status" value="1"/>
</dbReference>
<accession>A0A2N3LQR5</accession>
<proteinExistence type="predicted"/>
<feature type="region of interest" description="Disordered" evidence="1">
    <location>
        <begin position="161"/>
        <end position="199"/>
    </location>
</feature>
<gene>
    <name evidence="3" type="ORF">CWO92_02395</name>
</gene>
<feature type="signal peptide" evidence="2">
    <location>
        <begin position="1"/>
        <end position="21"/>
    </location>
</feature>
<dbReference type="EMBL" id="PIQO01000001">
    <property type="protein sequence ID" value="PKR86919.1"/>
    <property type="molecule type" value="Genomic_DNA"/>
</dbReference>
<feature type="region of interest" description="Disordered" evidence="1">
    <location>
        <begin position="24"/>
        <end position="44"/>
    </location>
</feature>
<keyword evidence="4" id="KW-1185">Reference proteome</keyword>
<comment type="caution">
    <text evidence="3">The sequence shown here is derived from an EMBL/GenBank/DDBJ whole genome shotgun (WGS) entry which is preliminary data.</text>
</comment>
<feature type="compositionally biased region" description="Basic and acidic residues" evidence="1">
    <location>
        <begin position="185"/>
        <end position="199"/>
    </location>
</feature>
<dbReference type="InterPro" id="IPR014247">
    <property type="entry name" value="Spore_lipoprot_YhcN/YlaJ"/>
</dbReference>
<dbReference type="PROSITE" id="PS51257">
    <property type="entry name" value="PROKAR_LIPOPROTEIN"/>
    <property type="match status" value="1"/>
</dbReference>
<evidence type="ECO:0008006" key="5">
    <source>
        <dbReference type="Google" id="ProtNLM"/>
    </source>
</evidence>
<dbReference type="Proteomes" id="UP000233440">
    <property type="component" value="Unassembled WGS sequence"/>
</dbReference>